<evidence type="ECO:0000313" key="2">
    <source>
        <dbReference type="Proteomes" id="UP000828048"/>
    </source>
</evidence>
<reference evidence="1 2" key="1">
    <citation type="journal article" date="2021" name="Hortic Res">
        <title>High-quality reference genome and annotation aids understanding of berry development for evergreen blueberry (Vaccinium darrowii).</title>
        <authorList>
            <person name="Yu J."/>
            <person name="Hulse-Kemp A.M."/>
            <person name="Babiker E."/>
            <person name="Staton M."/>
        </authorList>
    </citation>
    <scope>NUCLEOTIDE SEQUENCE [LARGE SCALE GENOMIC DNA]</scope>
    <source>
        <strain evidence="2">cv. NJ 8807/NJ 8810</strain>
        <tissue evidence="1">Young leaf</tissue>
    </source>
</reference>
<keyword evidence="2" id="KW-1185">Reference proteome</keyword>
<accession>A0ACB7XNB6</accession>
<comment type="caution">
    <text evidence="1">The sequence shown here is derived from an EMBL/GenBank/DDBJ whole genome shotgun (WGS) entry which is preliminary data.</text>
</comment>
<sequence length="179" mass="19870">MSTRGRERGGRGMTPQGVTTTSLLTPAMQSTPNNPKHNSSAAPQISESVQASESLTSEDAPVTRGHGRTKGLALVKEKFDLPETPYVNKVILRAMGKQYCDSRSHLKKKFEKGIVNCPEHIEEADWTYLCNLWQDTVYVSKSKASIFEKVKKRMVYLGDGRGDFCPSLKLGKGDHVMPR</sequence>
<proteinExistence type="predicted"/>
<dbReference type="EMBL" id="CM037151">
    <property type="protein sequence ID" value="KAH7842414.1"/>
    <property type="molecule type" value="Genomic_DNA"/>
</dbReference>
<evidence type="ECO:0000313" key="1">
    <source>
        <dbReference type="EMBL" id="KAH7842414.1"/>
    </source>
</evidence>
<name>A0ACB7XNB6_9ERIC</name>
<gene>
    <name evidence="1" type="ORF">Vadar_005043</name>
</gene>
<organism evidence="1 2">
    <name type="scientific">Vaccinium darrowii</name>
    <dbReference type="NCBI Taxonomy" id="229202"/>
    <lineage>
        <taxon>Eukaryota</taxon>
        <taxon>Viridiplantae</taxon>
        <taxon>Streptophyta</taxon>
        <taxon>Embryophyta</taxon>
        <taxon>Tracheophyta</taxon>
        <taxon>Spermatophyta</taxon>
        <taxon>Magnoliopsida</taxon>
        <taxon>eudicotyledons</taxon>
        <taxon>Gunneridae</taxon>
        <taxon>Pentapetalae</taxon>
        <taxon>asterids</taxon>
        <taxon>Ericales</taxon>
        <taxon>Ericaceae</taxon>
        <taxon>Vaccinioideae</taxon>
        <taxon>Vaccinieae</taxon>
        <taxon>Vaccinium</taxon>
    </lineage>
</organism>
<protein>
    <submittedName>
        <fullName evidence="1">Uncharacterized protein</fullName>
    </submittedName>
</protein>
<dbReference type="Proteomes" id="UP000828048">
    <property type="component" value="Chromosome 1"/>
</dbReference>